<dbReference type="AlphaFoldDB" id="A0A0F9R9D3"/>
<dbReference type="EMBL" id="LAZR01000987">
    <property type="protein sequence ID" value="KKN53120.1"/>
    <property type="molecule type" value="Genomic_DNA"/>
</dbReference>
<feature type="region of interest" description="Disordered" evidence="1">
    <location>
        <begin position="68"/>
        <end position="114"/>
    </location>
</feature>
<gene>
    <name evidence="2" type="ORF">LCGC14_0605480</name>
</gene>
<evidence type="ECO:0000256" key="1">
    <source>
        <dbReference type="SAM" id="MobiDB-lite"/>
    </source>
</evidence>
<feature type="compositionally biased region" description="Basic and acidic residues" evidence="1">
    <location>
        <begin position="68"/>
        <end position="88"/>
    </location>
</feature>
<feature type="compositionally biased region" description="Basic residues" evidence="1">
    <location>
        <begin position="102"/>
        <end position="114"/>
    </location>
</feature>
<proteinExistence type="predicted"/>
<accession>A0A0F9R9D3</accession>
<evidence type="ECO:0000313" key="2">
    <source>
        <dbReference type="EMBL" id="KKN53120.1"/>
    </source>
</evidence>
<comment type="caution">
    <text evidence="2">The sequence shown here is derived from an EMBL/GenBank/DDBJ whole genome shotgun (WGS) entry which is preliminary data.</text>
</comment>
<name>A0A0F9R9D3_9ZZZZ</name>
<protein>
    <submittedName>
        <fullName evidence="2">Uncharacterized protein</fullName>
    </submittedName>
</protein>
<reference evidence="2" key="1">
    <citation type="journal article" date="2015" name="Nature">
        <title>Complex archaea that bridge the gap between prokaryotes and eukaryotes.</title>
        <authorList>
            <person name="Spang A."/>
            <person name="Saw J.H."/>
            <person name="Jorgensen S.L."/>
            <person name="Zaremba-Niedzwiedzka K."/>
            <person name="Martijn J."/>
            <person name="Lind A.E."/>
            <person name="van Eijk R."/>
            <person name="Schleper C."/>
            <person name="Guy L."/>
            <person name="Ettema T.J."/>
        </authorList>
    </citation>
    <scope>NUCLEOTIDE SEQUENCE</scope>
</reference>
<organism evidence="2">
    <name type="scientific">marine sediment metagenome</name>
    <dbReference type="NCBI Taxonomy" id="412755"/>
    <lineage>
        <taxon>unclassified sequences</taxon>
        <taxon>metagenomes</taxon>
        <taxon>ecological metagenomes</taxon>
    </lineage>
</organism>
<sequence>MAPGTETVICYMRNGHPLDYGRLPGCPRVPATPEEIEVHPVALKSLRQDPRIVFCTAAELKERKAELEANAADRKERQAAADAERAKATADAAADDLEKPDKKKRKPKLSRRDE</sequence>